<accession>A0A235BY52</accession>
<evidence type="ECO:0000256" key="3">
    <source>
        <dbReference type="ARBA" id="ARBA00012966"/>
    </source>
</evidence>
<feature type="binding site" evidence="6">
    <location>
        <position position="112"/>
    </location>
    <ligand>
        <name>ATP</name>
        <dbReference type="ChEBI" id="CHEBI:30616"/>
    </ligand>
</feature>
<comment type="caution">
    <text evidence="9">The sequence shown here is derived from an EMBL/GenBank/DDBJ whole genome shotgun (WGS) entry which is preliminary data.</text>
</comment>
<dbReference type="EC" id="2.7.4.6" evidence="3"/>
<feature type="binding site" evidence="6">
    <location>
        <position position="91"/>
    </location>
    <ligand>
        <name>ATP</name>
        <dbReference type="ChEBI" id="CHEBI:30616"/>
    </ligand>
</feature>
<dbReference type="Gene3D" id="3.30.70.141">
    <property type="entry name" value="Nucleoside diphosphate kinase-like domain"/>
    <property type="match status" value="1"/>
</dbReference>
<evidence type="ECO:0000256" key="7">
    <source>
        <dbReference type="RuleBase" id="RU004011"/>
    </source>
</evidence>
<feature type="binding site" evidence="6">
    <location>
        <position position="102"/>
    </location>
    <ligand>
        <name>ATP</name>
        <dbReference type="ChEBI" id="CHEBI:30616"/>
    </ligand>
</feature>
<dbReference type="PROSITE" id="PS51374">
    <property type="entry name" value="NDPK_LIKE"/>
    <property type="match status" value="1"/>
</dbReference>
<dbReference type="GO" id="GO:0004550">
    <property type="term" value="F:nucleoside diphosphate kinase activity"/>
    <property type="evidence" value="ECO:0007669"/>
    <property type="project" value="UniProtKB-EC"/>
</dbReference>
<dbReference type="InterPro" id="IPR001564">
    <property type="entry name" value="Nucleoside_diP_kinase"/>
</dbReference>
<dbReference type="Proteomes" id="UP000215559">
    <property type="component" value="Unassembled WGS sequence"/>
</dbReference>
<evidence type="ECO:0000256" key="6">
    <source>
        <dbReference type="PROSITE-ProRule" id="PRU00706"/>
    </source>
</evidence>
<dbReference type="InterPro" id="IPR036850">
    <property type="entry name" value="NDK-like_dom_sf"/>
</dbReference>
<protein>
    <recommendedName>
        <fullName evidence="3">nucleoside-diphosphate kinase</fullName>
        <ecNumber evidence="3">2.7.4.6</ecNumber>
    </recommendedName>
</protein>
<organism evidence="9 10">
    <name type="scientific">candidate division WOR-3 bacterium JGI_Cruoil_03_51_56</name>
    <dbReference type="NCBI Taxonomy" id="1973747"/>
    <lineage>
        <taxon>Bacteria</taxon>
        <taxon>Bacteria division WOR-3</taxon>
    </lineage>
</organism>
<evidence type="ECO:0000313" key="9">
    <source>
        <dbReference type="EMBL" id="OYD17142.1"/>
    </source>
</evidence>
<dbReference type="AlphaFoldDB" id="A0A235BY52"/>
<feature type="active site" description="Pros-phosphohistidine intermediate" evidence="6">
    <location>
        <position position="115"/>
    </location>
</feature>
<evidence type="ECO:0000256" key="5">
    <source>
        <dbReference type="ARBA" id="ARBA00022777"/>
    </source>
</evidence>
<keyword evidence="5 9" id="KW-0418">Kinase</keyword>
<feature type="binding site" evidence="6">
    <location>
        <position position="57"/>
    </location>
    <ligand>
        <name>ATP</name>
        <dbReference type="ChEBI" id="CHEBI:30616"/>
    </ligand>
</feature>
<dbReference type="EMBL" id="NOZP01000018">
    <property type="protein sequence ID" value="OYD17142.1"/>
    <property type="molecule type" value="Genomic_DNA"/>
</dbReference>
<proteinExistence type="inferred from homology"/>
<comment type="cofactor">
    <cofactor evidence="1">
        <name>Mg(2+)</name>
        <dbReference type="ChEBI" id="CHEBI:18420"/>
    </cofactor>
</comment>
<dbReference type="GO" id="GO:0006183">
    <property type="term" value="P:GTP biosynthetic process"/>
    <property type="evidence" value="ECO:0007669"/>
    <property type="project" value="InterPro"/>
</dbReference>
<feature type="domain" description="Nucleoside diphosphate kinase-like" evidence="8">
    <location>
        <begin position="1"/>
        <end position="134"/>
    </location>
</feature>
<dbReference type="InterPro" id="IPR034907">
    <property type="entry name" value="NDK-like_dom"/>
</dbReference>
<dbReference type="Pfam" id="PF00334">
    <property type="entry name" value="NDK"/>
    <property type="match status" value="1"/>
</dbReference>
<dbReference type="GO" id="GO:0006228">
    <property type="term" value="P:UTP biosynthetic process"/>
    <property type="evidence" value="ECO:0007669"/>
    <property type="project" value="InterPro"/>
</dbReference>
<reference evidence="9 10" key="1">
    <citation type="submission" date="2017-07" db="EMBL/GenBank/DDBJ databases">
        <title>Recovery of genomes from metagenomes via a dereplication, aggregation, and scoring strategy.</title>
        <authorList>
            <person name="Sieber C.M."/>
            <person name="Probst A.J."/>
            <person name="Sharrar A."/>
            <person name="Thomas B.C."/>
            <person name="Hess M."/>
            <person name="Tringe S.G."/>
            <person name="Banfield J.F."/>
        </authorList>
    </citation>
    <scope>NUCLEOTIDE SEQUENCE [LARGE SCALE GENOMIC DNA]</scope>
    <source>
        <strain evidence="9">JGI_Cruoil_03_51_56</strain>
    </source>
</reference>
<sequence>MEQTLLLIKPDAVRKHYTGEILARLEKAGFLITGIVMRRFNRAEAESFYAIHKRKEFFPRLAEFITSGPVVAVRLEGEDIQHRVREFIGVTDPARSKAGSIRRDFGTSVPMNAVHASNPEENVESELNFFFSNK</sequence>
<dbReference type="PRINTS" id="PR01243">
    <property type="entry name" value="NUCDPKINASE"/>
</dbReference>
<keyword evidence="4" id="KW-0808">Transferase</keyword>
<comment type="similarity">
    <text evidence="2 6 7">Belongs to the NDK family.</text>
</comment>
<feature type="binding site" evidence="6">
    <location>
        <position position="9"/>
    </location>
    <ligand>
        <name>ATP</name>
        <dbReference type="ChEBI" id="CHEBI:30616"/>
    </ligand>
</feature>
<dbReference type="PANTHER" id="PTHR11349">
    <property type="entry name" value="NUCLEOSIDE DIPHOSPHATE KINASE"/>
    <property type="match status" value="1"/>
</dbReference>
<evidence type="ECO:0000259" key="8">
    <source>
        <dbReference type="SMART" id="SM00562"/>
    </source>
</evidence>
<evidence type="ECO:0000313" key="10">
    <source>
        <dbReference type="Proteomes" id="UP000215559"/>
    </source>
</evidence>
<dbReference type="CDD" id="cd04413">
    <property type="entry name" value="NDPk_I"/>
    <property type="match status" value="1"/>
</dbReference>
<feature type="binding site" evidence="6">
    <location>
        <position position="85"/>
    </location>
    <ligand>
        <name>ATP</name>
        <dbReference type="ChEBI" id="CHEBI:30616"/>
    </ligand>
</feature>
<dbReference type="NCBIfam" id="NF001908">
    <property type="entry name" value="PRK00668.1"/>
    <property type="match status" value="1"/>
</dbReference>
<gene>
    <name evidence="9" type="ORF">CH330_00725</name>
</gene>
<evidence type="ECO:0000256" key="4">
    <source>
        <dbReference type="ARBA" id="ARBA00022679"/>
    </source>
</evidence>
<name>A0A235BY52_UNCW3</name>
<dbReference type="SUPFAM" id="SSF54919">
    <property type="entry name" value="Nucleoside diphosphate kinase, NDK"/>
    <property type="match status" value="1"/>
</dbReference>
<dbReference type="GO" id="GO:0006241">
    <property type="term" value="P:CTP biosynthetic process"/>
    <property type="evidence" value="ECO:0007669"/>
    <property type="project" value="InterPro"/>
</dbReference>
<evidence type="ECO:0000256" key="1">
    <source>
        <dbReference type="ARBA" id="ARBA00001946"/>
    </source>
</evidence>
<dbReference type="SMART" id="SM00562">
    <property type="entry name" value="NDK"/>
    <property type="match status" value="1"/>
</dbReference>
<evidence type="ECO:0000256" key="2">
    <source>
        <dbReference type="ARBA" id="ARBA00008142"/>
    </source>
</evidence>